<reference evidence="1 2" key="1">
    <citation type="submission" date="2021-06" db="EMBL/GenBank/DDBJ databases">
        <authorList>
            <person name="Grouzdev D.S."/>
            <person name="Koziaeva V."/>
        </authorList>
    </citation>
    <scope>NUCLEOTIDE SEQUENCE [LARGE SCALE GENOMIC DNA]</scope>
    <source>
        <strain evidence="1 2">22</strain>
    </source>
</reference>
<dbReference type="PANTHER" id="PTHR34599">
    <property type="entry name" value="PEROXIDASE-RELATED"/>
    <property type="match status" value="1"/>
</dbReference>
<protein>
    <submittedName>
        <fullName evidence="1">Vanadium-dependent haloperoxidase</fullName>
    </submittedName>
</protein>
<dbReference type="RefSeq" id="WP_261969666.1">
    <property type="nucleotide sequence ID" value="NZ_JAHHZF010000008.1"/>
</dbReference>
<dbReference type="AlphaFoldDB" id="A0A947D599"/>
<accession>A0A947D599</accession>
<gene>
    <name evidence="1" type="ORF">KL771_16615</name>
</gene>
<comment type="caution">
    <text evidence="1">The sequence shown here is derived from an EMBL/GenBank/DDBJ whole genome shotgun (WGS) entry which is preliminary data.</text>
</comment>
<dbReference type="InterPro" id="IPR036938">
    <property type="entry name" value="PAP2/HPO_sf"/>
</dbReference>
<dbReference type="Gene3D" id="1.10.606.10">
    <property type="entry name" value="Vanadium-containing Chloroperoxidase, domain 2"/>
    <property type="match status" value="1"/>
</dbReference>
<name>A0A947D599_9HYPH</name>
<dbReference type="PANTHER" id="PTHR34599:SF1">
    <property type="entry name" value="PHOSPHATIDIC ACID PHOSPHATASE TYPE 2_HALOPEROXIDASE DOMAIN-CONTAINING PROTEIN"/>
    <property type="match status" value="1"/>
</dbReference>
<organism evidence="1 2">
    <name type="scientific">Prosthecodimorpha staleyi</name>
    <dbReference type="NCBI Taxonomy" id="2840188"/>
    <lineage>
        <taxon>Bacteria</taxon>
        <taxon>Pseudomonadati</taxon>
        <taxon>Pseudomonadota</taxon>
        <taxon>Alphaproteobacteria</taxon>
        <taxon>Hyphomicrobiales</taxon>
        <taxon>Ancalomicrobiaceae</taxon>
        <taxon>Prosthecodimorpha</taxon>
    </lineage>
</organism>
<dbReference type="CDD" id="cd03398">
    <property type="entry name" value="PAP2_haloperoxidase"/>
    <property type="match status" value="1"/>
</dbReference>
<dbReference type="SUPFAM" id="SSF48317">
    <property type="entry name" value="Acid phosphatase/Vanadium-dependent haloperoxidase"/>
    <property type="match status" value="1"/>
</dbReference>
<dbReference type="Proteomes" id="UP000766595">
    <property type="component" value="Unassembled WGS sequence"/>
</dbReference>
<dbReference type="InterPro" id="IPR052559">
    <property type="entry name" value="V-haloperoxidase"/>
</dbReference>
<evidence type="ECO:0000313" key="1">
    <source>
        <dbReference type="EMBL" id="MBT9291091.1"/>
    </source>
</evidence>
<sequence length="579" mass="62843">MCPSNGDTDREWEVAPGVFAVGIGSFHKSLRHNDFGEVERPEFEKLVKATRGLGSEFKRVPKGPGRNGADAAALTNPQGGLAADRLTHHPAGYAMLPAPKVDSIGTAAEMTELYWMALLRDCDFAHWDEGQLVSDAASELDGCFARAVADTQDVGHLRPGIDLPGSALARAPVTPQNLFRLGLPGEEVGPLVSQFFLRDVAFGTQTIDQMQRPYKSGANYLTEFADWKAAQDGGQDKFGKAYPEANEYDESFYEPGRLKRYISTPRDLARFVNKDALHQAYFNAALILLSGAAKWTPGNPYSDCGPLKDREAGFGVLGGPHILALVSEVATRALKVVWNQKWQVHLRLRPEAYGGLVHVQTIGANGAGTRAYGLPEWVAATKAAMMVKQDCKSLLLPMAYSPGSPTHPAYGAGHATVAGACVTVLKAYFQTFECDDPMSPLKFTSLKERSQPFGEKKDEISCFVPGMLANGTWGLLPLDEAVTAQLTIEGELNKLAQNVAMGRSMGGVHWRSDNARSLILGEAIAAEMLADITRDANEYPEFTFRTFARKDDGEPKHVVIKGGRIFVDGNLTNTHMSAL</sequence>
<evidence type="ECO:0000313" key="2">
    <source>
        <dbReference type="Proteomes" id="UP000766595"/>
    </source>
</evidence>
<dbReference type="EMBL" id="JAHHZF010000008">
    <property type="protein sequence ID" value="MBT9291091.1"/>
    <property type="molecule type" value="Genomic_DNA"/>
</dbReference>
<proteinExistence type="predicted"/>
<dbReference type="GO" id="GO:0004601">
    <property type="term" value="F:peroxidase activity"/>
    <property type="evidence" value="ECO:0007669"/>
    <property type="project" value="InterPro"/>
</dbReference>
<dbReference type="InterPro" id="IPR016119">
    <property type="entry name" value="Br/Cl_peroxidase_C"/>
</dbReference>
<keyword evidence="2" id="KW-1185">Reference proteome</keyword>